<feature type="region of interest" description="Disordered" evidence="1">
    <location>
        <begin position="542"/>
        <end position="561"/>
    </location>
</feature>
<dbReference type="PANTHER" id="PTHR34223:SF80">
    <property type="entry name" value="OS11G0205900 PROTEIN"/>
    <property type="match status" value="1"/>
</dbReference>
<feature type="domain" description="F-box" evidence="2">
    <location>
        <begin position="562"/>
        <end position="598"/>
    </location>
</feature>
<sequence length="2838" mass="323801">MSQRKKAKELPGSTGGDRIGALPDEVLHHVLSFLPAQEAVQTCLLARRWLHLWKSATGLRIGEDDIYLRCVKDQKEFLNRLLLLRDGAPLDTCVLRFRWLVWFRDEGLDDTVRVNHWFRHALLHKVRFLLLDVDICYHSPFLMDEMPLVSRHLTRLQLKNIGLNNSFLNFSSCPALEHLVFESCKFDCAKISSSSAKRLSIADSYFSETSRVRIAIPSLVSLQLDYFHGRTPVLETMPSLLDAFVRVLYWTKDYCIWSDSGDCGHENCESCYGIKDNNCVLLEGLSEAKTLGLISEHGSFILKRDLKWCPTFTKLKTLLLNEYWCVPDDFSALSCILQHAPVLGNLILQIYSKGPKHRMKIKGNCHSMDRSLVISAHLEIVEIKCKTVDKRFLVLRKSRFWKKMKMTRMKRRKMRMKTRTLMKTLLKTKMKTLTKANMKTKTMKTKTKTMTMKTKTKTKTKMKMKMKSKRKRKRKMRRAAPLAYPYPCNAGAARSTLWSVSGGRGEAAGGDVGSLVLTLTALAPAVLATLGGEGWRRGDARNLFDGMSPRKMPKESPGSTGGDRIGDLPDEVLHHVLSFLPAQEAVRTCLLARRWLHLWKSATGLRIGEDCDYLGSVKKQKEFLDRLLLLRDGAPLDTCVLMFDYYGDMDIEDTARVNLWFRHALIHKARFLWLDVGYYHSFVIDEMPLVSQHLTRLQLRNIRVNDSFLNFSSCPALEHLVFQSCKFGCAKISSSSAKRLSITNSYFSEISRVRIAIPSLVSLQLDGFHDRAPVLERMPSLVDAFVGVLNWTKDYCIWSDSGDCGHENCESCYGIKDNNCVLLEGLSEAKTLGLISERGSFILKRDLKWCPTFTKLKTLLLNEYWCVPDDFSALTCILQHAPVLENLILQICSKEIEILEGYDNDQDEVEEDEDEDSHEDEDENEDSYGDPYEDEDDDEDGDEVEEENGGADARRLFGGMSARKEAKGSAGGDRIGALPDEVLHRVLSFLPAQDAVRTCVLAPRWRHLWKSATGLRVGEDESNLGSVKEQQEFLDHLLVLRDSAPLETCVLRFNWYDDDDFEDIFRLNVWFRYAIHRKVRFLRLDVWQEEEFGNPVPIDEQPIVSQHLTRLQLYGIVLNDGLLDFSSCPSLEHLVFESRVFECAKISSNSVKHLSITFSNFPAGTSRVRIDIPSLVSLRLDRIYDRKPVLERMPSLVDAFVSVPSSSEDFCGESDSGDCGRDGCESCYGFTNKNCVLLEGLSEAKMLVLINEDESFIFKRDLKWCPTFSKLKTLILNGYWCVPDDSHMLARILEHSPALEKLVFQLGYQAYKRTNKIKGILNPMERSAGISEHLQIVEVQCNAIDGQISVWRKRRLRSANARGLFDEMPTGKEGMEEPLPTDADHIGALPDTVLHHVLSFLPSQDAVRTCVLAKRWLDLWKSVTALRIGDRDKRKLWTVKGLQGFVDHFLLLRESVPLHTCVLRFIVFSEDLNETSRLNLWIKHALLRMVQFLQVSIRQNTAFYHQINLGILPFVSRHLSMLELHGVRMVGSFLDFSRCPALQHLEFDRCELPCDKILSESLKLLRITRCKFSQTSRVRICVPSLVSLRLDDFYRRTPVLERMPSLVEAFVRVVHRTYDCCGYDYINSGDCGNEHCKSCHGIKDDNNCVLLDGLSEAKTLALIDGTISFIFNRDLKWCPTFSKLKTLLLNEYWCVPDEFSALACILEHAPVLENLILQLYSEGPKHTMKIKGNCHPMDRSAAISGHLETVEIRCEVVDKRVLKVLKYLSTFNILLSKSRFLKKMTVMTMTKRMRKMMMTTFMERRRKRKKRMTKMKMIDAPPFDYSEVQRARRLFDGMPPAKRGRRMMDLDGGGGEDRVGALPDEVLHHMLSFLPARDAVQTCVLAHRWRDLWKSATGLRIGSDEEDTARVREIRVFVDHLLLLRGCAPLDMCELKFWFDSDEDDDEEDEESKNDARRMNLWIRSAVASKVRNLVLNNICSGSFELDDLPLVSRHLTRLELFNLELTNRFCNFSSCPALEHVKIANSTVSCPRIFSSSTGSLLRLIITRCSFVVGTSFRTKICVPSLVSLQLDSNSKTPLLESMPSLAEATVRVTAGCSDVCGNADSGYCGFEDCKYCYPIDDNRNCVLLNGLSEAKNLALTAECKTFIFKRDLQWCPTFSKLKTLLLNDHWCVAPDFHALSCILKHSPVLEKLTLHLFSKGPEHKVELNGSFGLMDRPTGISERLNIVEVKCKVVDENVSKVLKFLCACNIPEPYLSCASERPRAHSLFDGMPPAKRSKKDQAGGEDRIGALPDEIPHHMLSFLPARDAVQTCVLAGRWRHLWKSATGLRIGGESEDWVWWRVEEKPRVRDIREFVDHLLLLRGCEPLDMCELRFWSDYYDDDDETRRVNLWIRHAVASQVRHLVVRSIAGGVFELDDLPLVSRHLTRLELFKLDLTDRFCNFSSCSALKHLKISDSMISCPMISSSAGSLQQLSISHCSFGAVRNFRTRICVPSLVSLQLDDYWCMTPLLESMPSLVEATITVNSGCSDFCRNAGSGYCGFEDCNYCYPINDDRSCVLLKGLSEAKNLALVAHCRTFIFNRDLKWYPTFSKLKTLLLNDHWCVAPEFHALSCILKHSPVLEKLTLHLFSWGPGHKVEMNGSFGMMDRPAEIPEHLNIVEVKCGEVNENVSKFLEGVDKFWTVDRFTITGLFINCNGGIKFDVTKLPCLVHIELASARRPFDGMPPAKRGKEGGSGRRRRPHRRAAGRTRTSTHVLSFLPARDAVQTCRCVLARRWRELWKSATAGPEDWGRRRRRRRRRRREMARVQDMMEFMDHLFLLRGLRAGAARHARAQVLV</sequence>
<evidence type="ECO:0000313" key="4">
    <source>
        <dbReference type="Proteomes" id="UP000008022"/>
    </source>
</evidence>
<accession>A0A0E0R5E3</accession>
<organism evidence="3 4">
    <name type="scientific">Oryza rufipogon</name>
    <name type="common">Brownbeard rice</name>
    <name type="synonym">Asian wild rice</name>
    <dbReference type="NCBI Taxonomy" id="4529"/>
    <lineage>
        <taxon>Eukaryota</taxon>
        <taxon>Viridiplantae</taxon>
        <taxon>Streptophyta</taxon>
        <taxon>Embryophyta</taxon>
        <taxon>Tracheophyta</taxon>
        <taxon>Spermatophyta</taxon>
        <taxon>Magnoliopsida</taxon>
        <taxon>Liliopsida</taxon>
        <taxon>Poales</taxon>
        <taxon>Poaceae</taxon>
        <taxon>BOP clade</taxon>
        <taxon>Oryzoideae</taxon>
        <taxon>Oryzeae</taxon>
        <taxon>Oryzinae</taxon>
        <taxon>Oryza</taxon>
    </lineage>
</organism>
<dbReference type="eggNOG" id="ENOG502RYTW">
    <property type="taxonomic scope" value="Eukaryota"/>
</dbReference>
<feature type="domain" description="F-box" evidence="2">
    <location>
        <begin position="1856"/>
        <end position="1892"/>
    </location>
</feature>
<protein>
    <recommendedName>
        <fullName evidence="2">F-box domain-containing protein</fullName>
    </recommendedName>
</protein>
<reference evidence="3" key="2">
    <citation type="submission" date="2015-06" db="UniProtKB">
        <authorList>
            <consortium name="EnsemblPlants"/>
        </authorList>
    </citation>
    <scope>IDENTIFICATION</scope>
</reference>
<dbReference type="SUPFAM" id="SSF52047">
    <property type="entry name" value="RNI-like"/>
    <property type="match status" value="3"/>
</dbReference>
<dbReference type="InterPro" id="IPR053197">
    <property type="entry name" value="F-box_SCFL_complex_component"/>
</dbReference>
<dbReference type="Gramene" id="ORUFI11G06020.1">
    <property type="protein sequence ID" value="ORUFI11G06020.1"/>
    <property type="gene ID" value="ORUFI11G06020"/>
</dbReference>
<reference evidence="4" key="1">
    <citation type="submission" date="2013-06" db="EMBL/GenBank/DDBJ databases">
        <authorList>
            <person name="Zhao Q."/>
        </authorList>
    </citation>
    <scope>NUCLEOTIDE SEQUENCE</scope>
    <source>
        <strain evidence="4">cv. W1943</strain>
    </source>
</reference>
<dbReference type="CDD" id="cd22160">
    <property type="entry name" value="F-box_AtFBL13-like"/>
    <property type="match status" value="6"/>
</dbReference>
<feature type="domain" description="F-box" evidence="2">
    <location>
        <begin position="972"/>
        <end position="1008"/>
    </location>
</feature>
<name>A0A0E0R5E3_ORYRU</name>
<evidence type="ECO:0000259" key="2">
    <source>
        <dbReference type="PROSITE" id="PS50181"/>
    </source>
</evidence>
<proteinExistence type="predicted"/>
<feature type="region of interest" description="Disordered" evidence="1">
    <location>
        <begin position="902"/>
        <end position="957"/>
    </location>
</feature>
<dbReference type="PROSITE" id="PS50181">
    <property type="entry name" value="FBOX"/>
    <property type="match status" value="5"/>
</dbReference>
<feature type="region of interest" description="Disordered" evidence="1">
    <location>
        <begin position="2722"/>
        <end position="2752"/>
    </location>
</feature>
<dbReference type="InterPro" id="IPR001810">
    <property type="entry name" value="F-box_dom"/>
</dbReference>
<dbReference type="SUPFAM" id="SSF52058">
    <property type="entry name" value="L domain-like"/>
    <property type="match status" value="1"/>
</dbReference>
<evidence type="ECO:0000256" key="1">
    <source>
        <dbReference type="SAM" id="MobiDB-lite"/>
    </source>
</evidence>
<dbReference type="SMART" id="SM00256">
    <property type="entry name" value="FBOX"/>
    <property type="match status" value="6"/>
</dbReference>
<feature type="domain" description="F-box" evidence="2">
    <location>
        <begin position="1383"/>
        <end position="1436"/>
    </location>
</feature>
<dbReference type="SUPFAM" id="SSF81383">
    <property type="entry name" value="F-box domain"/>
    <property type="match status" value="6"/>
</dbReference>
<keyword evidence="4" id="KW-1185">Reference proteome</keyword>
<evidence type="ECO:0000313" key="3">
    <source>
        <dbReference type="EnsemblPlants" id="ORUFI11G06020.1"/>
    </source>
</evidence>
<dbReference type="OMA" id="GLFINCN"/>
<dbReference type="Gene3D" id="3.80.10.10">
    <property type="entry name" value="Ribonuclease Inhibitor"/>
    <property type="match status" value="1"/>
</dbReference>
<dbReference type="InterPro" id="IPR036047">
    <property type="entry name" value="F-box-like_dom_sf"/>
</dbReference>
<dbReference type="HOGENOM" id="CLU_230200_0_0_1"/>
<dbReference type="EnsemblPlants" id="ORUFI11G06020.1">
    <property type="protein sequence ID" value="ORUFI11G06020.1"/>
    <property type="gene ID" value="ORUFI11G06020"/>
</dbReference>
<dbReference type="STRING" id="4529.A0A0E0R5E3"/>
<dbReference type="Pfam" id="PF00646">
    <property type="entry name" value="F-box"/>
    <property type="match status" value="5"/>
</dbReference>
<dbReference type="InterPro" id="IPR032675">
    <property type="entry name" value="LRR_dom_sf"/>
</dbReference>
<feature type="compositionally biased region" description="Basic residues" evidence="1">
    <location>
        <begin position="2737"/>
        <end position="2748"/>
    </location>
</feature>
<feature type="domain" description="F-box" evidence="2">
    <location>
        <begin position="16"/>
        <end position="70"/>
    </location>
</feature>
<dbReference type="PANTHER" id="PTHR34223">
    <property type="entry name" value="OS11G0201299 PROTEIN"/>
    <property type="match status" value="1"/>
</dbReference>
<feature type="compositionally biased region" description="Acidic residues" evidence="1">
    <location>
        <begin position="902"/>
        <end position="949"/>
    </location>
</feature>
<dbReference type="InterPro" id="IPR053781">
    <property type="entry name" value="F-box_AtFBL13-like"/>
</dbReference>
<dbReference type="Proteomes" id="UP000008022">
    <property type="component" value="Unassembled WGS sequence"/>
</dbReference>
<dbReference type="Gene3D" id="1.20.1280.50">
    <property type="match status" value="5"/>
</dbReference>